<dbReference type="PANTHER" id="PTHR43579:SF1">
    <property type="entry name" value="NEUTRAL METALLOPROTEINASE"/>
    <property type="match status" value="1"/>
</dbReference>
<comment type="cofactor">
    <cofactor evidence="7">
        <name>Zn(2+)</name>
        <dbReference type="ChEBI" id="CHEBI:29105"/>
    </cofactor>
</comment>
<keyword evidence="3" id="KW-0479">Metal-binding</keyword>
<evidence type="ECO:0000313" key="11">
    <source>
        <dbReference type="EMBL" id="QPZ37167.1"/>
    </source>
</evidence>
<keyword evidence="12" id="KW-1185">Reference proteome</keyword>
<keyword evidence="2 7" id="KW-0645">Protease</keyword>
<keyword evidence="4 7" id="KW-0378">Hydrolase</keyword>
<gene>
    <name evidence="11" type="ORF">HCR76_09855</name>
</gene>
<dbReference type="InterPro" id="IPR013856">
    <property type="entry name" value="Peptidase_M4_domain"/>
</dbReference>
<dbReference type="Pfam" id="PF02868">
    <property type="entry name" value="Peptidase_M4_C"/>
    <property type="match status" value="1"/>
</dbReference>
<organism evidence="11 12">
    <name type="scientific">Paramicrobacterium chengjingii</name>
    <dbReference type="NCBI Taxonomy" id="2769067"/>
    <lineage>
        <taxon>Bacteria</taxon>
        <taxon>Bacillati</taxon>
        <taxon>Actinomycetota</taxon>
        <taxon>Actinomycetes</taxon>
        <taxon>Micrococcales</taxon>
        <taxon>Microbacteriaceae</taxon>
        <taxon>Paramicrobacterium</taxon>
    </lineage>
</organism>
<dbReference type="Gene3D" id="1.10.390.10">
    <property type="entry name" value="Neutral Protease Domain 2"/>
    <property type="match status" value="1"/>
</dbReference>
<evidence type="ECO:0000256" key="8">
    <source>
        <dbReference type="SAM" id="MobiDB-lite"/>
    </source>
</evidence>
<evidence type="ECO:0000256" key="2">
    <source>
        <dbReference type="ARBA" id="ARBA00022670"/>
    </source>
</evidence>
<feature type="region of interest" description="Disordered" evidence="8">
    <location>
        <begin position="30"/>
        <end position="94"/>
    </location>
</feature>
<evidence type="ECO:0000256" key="3">
    <source>
        <dbReference type="ARBA" id="ARBA00022723"/>
    </source>
</evidence>
<evidence type="ECO:0000313" key="12">
    <source>
        <dbReference type="Proteomes" id="UP000662814"/>
    </source>
</evidence>
<dbReference type="EMBL" id="CP061169">
    <property type="protein sequence ID" value="QPZ37167.1"/>
    <property type="molecule type" value="Genomic_DNA"/>
</dbReference>
<proteinExistence type="inferred from homology"/>
<evidence type="ECO:0000256" key="7">
    <source>
        <dbReference type="RuleBase" id="RU366073"/>
    </source>
</evidence>
<keyword evidence="7" id="KW-0964">Secreted</keyword>
<dbReference type="Pfam" id="PF01447">
    <property type="entry name" value="Peptidase_M4"/>
    <property type="match status" value="1"/>
</dbReference>
<sequence length="455" mass="49337">MDRSEQPTVIPPYLLQRVASAKRLRNAATAAQDTLIRQEPGRRAAIEQSGQRKAKPAPTESDTRALTREIADAGGTDVLPGSRVRSEGEPESDDQAVNEAYDGLGHTYSLFDEVFGRSSIDGRGMPLRATVHYGKDYDNAFWNGTRMVFGDGDGEVFNRFTVSLSIIGHELTHGVTELTAALRYSGQSGALNESLSDVFGSLVEQYAKSQTVDEASWLIGEGLFTDAVNGEALRSLKAPGTAYDDDVLGKDPQPSTMSGYVESQDDNGGVHINSGIPNHAFYILATSLGGRAWDTAGVIWYRTLTAGGLTADASFSEFAAATVEAARSQFDDEVVAAVQLAWRSVEVNVGDPDAPPTGAPEAQLIVERSGGVAGISRTWRMNIDAHSDDLGKMLRTLPWRAAGTIDDRNPDHFQYRIRCTFRASAADDFEVSLAESELTATWREIIEWVRTEDHA</sequence>
<feature type="domain" description="Peptidase M4 C-terminal" evidence="10">
    <location>
        <begin position="180"/>
        <end position="347"/>
    </location>
</feature>
<dbReference type="PANTHER" id="PTHR43579">
    <property type="match status" value="1"/>
</dbReference>
<dbReference type="Pfam" id="PF20242">
    <property type="entry name" value="Emfourin"/>
    <property type="match status" value="1"/>
</dbReference>
<evidence type="ECO:0000259" key="9">
    <source>
        <dbReference type="Pfam" id="PF01447"/>
    </source>
</evidence>
<comment type="function">
    <text evidence="7">Extracellular zinc metalloprotease.</text>
</comment>
<dbReference type="EC" id="3.4.24.-" evidence="7"/>
<keyword evidence="5 7" id="KW-0862">Zinc</keyword>
<evidence type="ECO:0000256" key="1">
    <source>
        <dbReference type="ARBA" id="ARBA00009388"/>
    </source>
</evidence>
<dbReference type="PRINTS" id="PR00730">
    <property type="entry name" value="THERMOLYSIN"/>
</dbReference>
<dbReference type="InterPro" id="IPR052759">
    <property type="entry name" value="Metalloprotease_M4"/>
</dbReference>
<dbReference type="InterPro" id="IPR027268">
    <property type="entry name" value="Peptidase_M4/M1_CTD_sf"/>
</dbReference>
<accession>A0ABX6YEI1</accession>
<comment type="similarity">
    <text evidence="1 7">Belongs to the peptidase M4 family.</text>
</comment>
<dbReference type="InterPro" id="IPR049457">
    <property type="entry name" value="Emfourin"/>
</dbReference>
<protein>
    <recommendedName>
        <fullName evidence="7">Neutral metalloproteinase</fullName>
        <ecNumber evidence="7">3.4.24.-</ecNumber>
    </recommendedName>
</protein>
<dbReference type="Gene3D" id="3.10.170.10">
    <property type="match status" value="1"/>
</dbReference>
<evidence type="ECO:0000256" key="6">
    <source>
        <dbReference type="ARBA" id="ARBA00023049"/>
    </source>
</evidence>
<name>A0ABX6YEI1_9MICO</name>
<reference evidence="11 12" key="1">
    <citation type="submission" date="2020-12" db="EMBL/GenBank/DDBJ databases">
        <title>Microbacterium sp. HY060.</title>
        <authorList>
            <person name="Zhou J."/>
        </authorList>
    </citation>
    <scope>NUCLEOTIDE SEQUENCE [LARGE SCALE GENOMIC DNA]</scope>
    <source>
        <strain evidence="11 12">HY60</strain>
    </source>
</reference>
<dbReference type="CDD" id="cd09597">
    <property type="entry name" value="M4_TLP"/>
    <property type="match status" value="1"/>
</dbReference>
<keyword evidence="6 7" id="KW-0482">Metalloprotease</keyword>
<evidence type="ECO:0000256" key="5">
    <source>
        <dbReference type="ARBA" id="ARBA00022833"/>
    </source>
</evidence>
<feature type="domain" description="Peptidase M4" evidence="9">
    <location>
        <begin position="92"/>
        <end position="177"/>
    </location>
</feature>
<evidence type="ECO:0000259" key="10">
    <source>
        <dbReference type="Pfam" id="PF02868"/>
    </source>
</evidence>
<dbReference type="InterPro" id="IPR023612">
    <property type="entry name" value="Peptidase_M4"/>
</dbReference>
<dbReference type="Proteomes" id="UP000662814">
    <property type="component" value="Chromosome"/>
</dbReference>
<evidence type="ECO:0000256" key="4">
    <source>
        <dbReference type="ARBA" id="ARBA00022801"/>
    </source>
</evidence>
<feature type="compositionally biased region" description="Basic and acidic residues" evidence="8">
    <location>
        <begin position="61"/>
        <end position="71"/>
    </location>
</feature>
<dbReference type="InterPro" id="IPR001570">
    <property type="entry name" value="Peptidase_M4_C_domain"/>
</dbReference>
<comment type="subcellular location">
    <subcellularLocation>
        <location evidence="7">Secreted</location>
    </subcellularLocation>
</comment>
<dbReference type="SUPFAM" id="SSF55486">
    <property type="entry name" value="Metalloproteases ('zincins'), catalytic domain"/>
    <property type="match status" value="1"/>
</dbReference>